<name>A0A1G6E952_9BACT</name>
<dbReference type="InterPro" id="IPR036390">
    <property type="entry name" value="WH_DNA-bd_sf"/>
</dbReference>
<feature type="domain" description="HTH arsR-type" evidence="4">
    <location>
        <begin position="1"/>
        <end position="90"/>
    </location>
</feature>
<protein>
    <submittedName>
        <fullName evidence="5">Transcriptional regulator, ArsR family</fullName>
    </submittedName>
</protein>
<dbReference type="InterPro" id="IPR051011">
    <property type="entry name" value="Metal_resp_trans_reg"/>
</dbReference>
<dbReference type="GO" id="GO:0003700">
    <property type="term" value="F:DNA-binding transcription factor activity"/>
    <property type="evidence" value="ECO:0007669"/>
    <property type="project" value="InterPro"/>
</dbReference>
<accession>A0A1G6E952</accession>
<evidence type="ECO:0000313" key="6">
    <source>
        <dbReference type="Proteomes" id="UP000198771"/>
    </source>
</evidence>
<dbReference type="Proteomes" id="UP000198771">
    <property type="component" value="Unassembled WGS sequence"/>
</dbReference>
<dbReference type="AlphaFoldDB" id="A0A1G6E952"/>
<dbReference type="NCBIfam" id="NF033788">
    <property type="entry name" value="HTH_metalloreg"/>
    <property type="match status" value="1"/>
</dbReference>
<evidence type="ECO:0000256" key="1">
    <source>
        <dbReference type="ARBA" id="ARBA00023015"/>
    </source>
</evidence>
<dbReference type="EMBL" id="FMXO01000016">
    <property type="protein sequence ID" value="SDB53475.1"/>
    <property type="molecule type" value="Genomic_DNA"/>
</dbReference>
<organism evidence="5 6">
    <name type="scientific">Desulfonatronum thiosulfatophilum</name>
    <dbReference type="NCBI Taxonomy" id="617002"/>
    <lineage>
        <taxon>Bacteria</taxon>
        <taxon>Pseudomonadati</taxon>
        <taxon>Thermodesulfobacteriota</taxon>
        <taxon>Desulfovibrionia</taxon>
        <taxon>Desulfovibrionales</taxon>
        <taxon>Desulfonatronaceae</taxon>
        <taxon>Desulfonatronum</taxon>
    </lineage>
</organism>
<sequence length="123" mass="13881">MESTLAMTKGLADGNRMRIVAALMEHDELCACQLTEMLGLAGATVSRHLSILLAARMVRNRKQGRWIYYRLAEQFPKMLQLWLKESLVSSPDIQADRESLKTVLACDPDELCRRQRKGAECSA</sequence>
<dbReference type="RefSeq" id="WP_092122714.1">
    <property type="nucleotide sequence ID" value="NZ_FMXO01000016.1"/>
</dbReference>
<dbReference type="STRING" id="617002.SAMN05660653_02649"/>
<proteinExistence type="predicted"/>
<dbReference type="PRINTS" id="PR00778">
    <property type="entry name" value="HTHARSR"/>
</dbReference>
<evidence type="ECO:0000256" key="2">
    <source>
        <dbReference type="ARBA" id="ARBA00023125"/>
    </source>
</evidence>
<dbReference type="SMART" id="SM00418">
    <property type="entry name" value="HTH_ARSR"/>
    <property type="match status" value="1"/>
</dbReference>
<dbReference type="SUPFAM" id="SSF46785">
    <property type="entry name" value="Winged helix' DNA-binding domain"/>
    <property type="match status" value="1"/>
</dbReference>
<dbReference type="CDD" id="cd00090">
    <property type="entry name" value="HTH_ARSR"/>
    <property type="match status" value="1"/>
</dbReference>
<evidence type="ECO:0000256" key="3">
    <source>
        <dbReference type="ARBA" id="ARBA00023163"/>
    </source>
</evidence>
<dbReference type="PANTHER" id="PTHR43132:SF6">
    <property type="entry name" value="HTH-TYPE TRANSCRIPTIONAL REPRESSOR CZRA"/>
    <property type="match status" value="1"/>
</dbReference>
<dbReference type="InterPro" id="IPR001845">
    <property type="entry name" value="HTH_ArsR_DNA-bd_dom"/>
</dbReference>
<evidence type="ECO:0000313" key="5">
    <source>
        <dbReference type="EMBL" id="SDB53475.1"/>
    </source>
</evidence>
<dbReference type="Gene3D" id="1.10.10.10">
    <property type="entry name" value="Winged helix-like DNA-binding domain superfamily/Winged helix DNA-binding domain"/>
    <property type="match status" value="1"/>
</dbReference>
<dbReference type="Pfam" id="PF01022">
    <property type="entry name" value="HTH_5"/>
    <property type="match status" value="1"/>
</dbReference>
<reference evidence="5 6" key="1">
    <citation type="submission" date="2016-10" db="EMBL/GenBank/DDBJ databases">
        <authorList>
            <person name="de Groot N.N."/>
        </authorList>
    </citation>
    <scope>NUCLEOTIDE SEQUENCE [LARGE SCALE GENOMIC DNA]</scope>
    <source>
        <strain evidence="5 6">ASO4-2</strain>
    </source>
</reference>
<dbReference type="PANTHER" id="PTHR43132">
    <property type="entry name" value="ARSENICAL RESISTANCE OPERON REPRESSOR ARSR-RELATED"/>
    <property type="match status" value="1"/>
</dbReference>
<keyword evidence="2" id="KW-0238">DNA-binding</keyword>
<keyword evidence="6" id="KW-1185">Reference proteome</keyword>
<dbReference type="InterPro" id="IPR011991">
    <property type="entry name" value="ArsR-like_HTH"/>
</dbReference>
<dbReference type="PROSITE" id="PS50987">
    <property type="entry name" value="HTH_ARSR_2"/>
    <property type="match status" value="1"/>
</dbReference>
<keyword evidence="3" id="KW-0804">Transcription</keyword>
<dbReference type="OrthoDB" id="9800238at2"/>
<gene>
    <name evidence="5" type="ORF">SAMN05660653_02649</name>
</gene>
<evidence type="ECO:0000259" key="4">
    <source>
        <dbReference type="PROSITE" id="PS50987"/>
    </source>
</evidence>
<dbReference type="GO" id="GO:0003677">
    <property type="term" value="F:DNA binding"/>
    <property type="evidence" value="ECO:0007669"/>
    <property type="project" value="UniProtKB-KW"/>
</dbReference>
<keyword evidence="1" id="KW-0805">Transcription regulation</keyword>
<dbReference type="InterPro" id="IPR036388">
    <property type="entry name" value="WH-like_DNA-bd_sf"/>
</dbReference>